<evidence type="ECO:0000259" key="14">
    <source>
        <dbReference type="SMART" id="SM00856"/>
    </source>
</evidence>
<feature type="domain" description="Pectinesterase inhibitor" evidence="14">
    <location>
        <begin position="24"/>
        <end position="170"/>
    </location>
</feature>
<dbReference type="FunFam" id="2.160.20.10:FF:000029">
    <property type="entry name" value="Pectinesterase 4"/>
    <property type="match status" value="1"/>
</dbReference>
<dbReference type="PROSITE" id="PS51257">
    <property type="entry name" value="PROKAR_LIPOPROTEIN"/>
    <property type="match status" value="1"/>
</dbReference>
<dbReference type="EMBL" id="NBSK02000002">
    <property type="protein sequence ID" value="KAJ0219782.1"/>
    <property type="molecule type" value="Genomic_DNA"/>
</dbReference>
<dbReference type="PANTHER" id="PTHR31707">
    <property type="entry name" value="PECTINESTERASE"/>
    <property type="match status" value="1"/>
</dbReference>
<sequence length="521" mass="57954">MTLKFALFVCLAISFIFSCSSETTRVGTVNWWCTQTPHYEICNQYVVFRNPTMATISTNEFLDMTVEAAIDEARIVLKRAQGIESKYPNVPGKSQWGSCVDYFDGVVFTLNMIQNNTLQPDPLDVQTWLSASLAYINVCEKGFELIKKTDTMLPVISTNLTLLILNSLAISLLMKGSSTNITPGVVDSEYFLNEYKPRPDVVVAHDGSGDFKSVQEAVDSAMNRPHPGRYVIYVKAGIYEENVVIPRTVELITMFGDGINKTIISGSRRSGDAVLETVKVSDLKESATFQAWGRGFIARDMTFRNTAGPLGSQAVALLTSSDKSVFYHCSIEGYQDTLFTFSSRQFFKECKIFGTVDFIFGDAAAVFQDCQIFLRRPRPGGGLVVTAHGRKYENETTGYTLQGCKITAGNDLKPVIDQYKAAFLGRPWFACARTVYMQSFLDDLVDPVGWLDSWGYNQTIYYGEYENYGPGSSTSGRVKWHGYHVITDPKIALPFTVAEILSGNEWLPGTGVPFKPGFENK</sequence>
<dbReference type="InterPro" id="IPR012334">
    <property type="entry name" value="Pectin_lyas_fold"/>
</dbReference>
<dbReference type="InterPro" id="IPR035513">
    <property type="entry name" value="Invertase/methylesterase_inhib"/>
</dbReference>
<dbReference type="GO" id="GO:0045490">
    <property type="term" value="P:pectin catabolic process"/>
    <property type="evidence" value="ECO:0007669"/>
    <property type="project" value="UniProtKB-UniRule"/>
</dbReference>
<dbReference type="EC" id="3.1.1.11" evidence="5 13"/>
<evidence type="ECO:0000256" key="10">
    <source>
        <dbReference type="ARBA" id="ARBA00023316"/>
    </source>
</evidence>
<organism evidence="15 16">
    <name type="scientific">Lactuca sativa</name>
    <name type="common">Garden lettuce</name>
    <dbReference type="NCBI Taxonomy" id="4236"/>
    <lineage>
        <taxon>Eukaryota</taxon>
        <taxon>Viridiplantae</taxon>
        <taxon>Streptophyta</taxon>
        <taxon>Embryophyta</taxon>
        <taxon>Tracheophyta</taxon>
        <taxon>Spermatophyta</taxon>
        <taxon>Magnoliopsida</taxon>
        <taxon>eudicotyledons</taxon>
        <taxon>Gunneridae</taxon>
        <taxon>Pentapetalae</taxon>
        <taxon>asterids</taxon>
        <taxon>campanulids</taxon>
        <taxon>Asterales</taxon>
        <taxon>Asteraceae</taxon>
        <taxon>Cichorioideae</taxon>
        <taxon>Cichorieae</taxon>
        <taxon>Lactucinae</taxon>
        <taxon>Lactuca</taxon>
    </lineage>
</organism>
<comment type="similarity">
    <text evidence="4">In the C-terminal section; belongs to the pectinesterase family.</text>
</comment>
<name>A0A9R1XUJ8_LACSA</name>
<evidence type="ECO:0000256" key="11">
    <source>
        <dbReference type="ARBA" id="ARBA00047928"/>
    </source>
</evidence>
<evidence type="ECO:0000256" key="3">
    <source>
        <dbReference type="ARBA" id="ARBA00006027"/>
    </source>
</evidence>
<feature type="active site" evidence="12">
    <location>
        <position position="357"/>
    </location>
</feature>
<keyword evidence="16" id="KW-1185">Reference proteome</keyword>
<feature type="signal peptide" evidence="13">
    <location>
        <begin position="1"/>
        <end position="21"/>
    </location>
</feature>
<keyword evidence="9 13" id="KW-0063">Aspartyl esterase</keyword>
<dbReference type="CDD" id="cd15798">
    <property type="entry name" value="PMEI-like_3"/>
    <property type="match status" value="1"/>
</dbReference>
<dbReference type="AlphaFoldDB" id="A0A9R1XUJ8"/>
<keyword evidence="13" id="KW-0732">Signal</keyword>
<feature type="chain" id="PRO_5040544462" description="Pectinesterase" evidence="13">
    <location>
        <begin position="22"/>
        <end position="521"/>
    </location>
</feature>
<keyword evidence="7" id="KW-0964">Secreted</keyword>
<dbReference type="GO" id="GO:0042545">
    <property type="term" value="P:cell wall modification"/>
    <property type="evidence" value="ECO:0007669"/>
    <property type="project" value="UniProtKB-UniRule"/>
</dbReference>
<keyword evidence="10" id="KW-0961">Cell wall biogenesis/degradation</keyword>
<dbReference type="Gene3D" id="1.20.140.40">
    <property type="entry name" value="Invertase/pectin methylesterase inhibitor family protein"/>
    <property type="match status" value="1"/>
</dbReference>
<dbReference type="GO" id="GO:0030599">
    <property type="term" value="F:pectinesterase activity"/>
    <property type="evidence" value="ECO:0000318"/>
    <property type="project" value="GO_Central"/>
</dbReference>
<comment type="caution">
    <text evidence="15">The sequence shown here is derived from an EMBL/GenBank/DDBJ whole genome shotgun (WGS) entry which is preliminary data.</text>
</comment>
<comment type="catalytic activity">
    <reaction evidence="11 13">
        <text>[(1-&gt;4)-alpha-D-galacturonosyl methyl ester](n) + n H2O = [(1-&gt;4)-alpha-D-galacturonosyl](n) + n methanol + n H(+)</text>
        <dbReference type="Rhea" id="RHEA:22380"/>
        <dbReference type="Rhea" id="RHEA-COMP:14570"/>
        <dbReference type="Rhea" id="RHEA-COMP:14573"/>
        <dbReference type="ChEBI" id="CHEBI:15377"/>
        <dbReference type="ChEBI" id="CHEBI:15378"/>
        <dbReference type="ChEBI" id="CHEBI:17790"/>
        <dbReference type="ChEBI" id="CHEBI:140522"/>
        <dbReference type="ChEBI" id="CHEBI:140523"/>
        <dbReference type="EC" id="3.1.1.11"/>
    </reaction>
</comment>
<dbReference type="Pfam" id="PF01095">
    <property type="entry name" value="Pectinesterase"/>
    <property type="match status" value="1"/>
</dbReference>
<evidence type="ECO:0000256" key="13">
    <source>
        <dbReference type="RuleBase" id="RU000589"/>
    </source>
</evidence>
<protein>
    <recommendedName>
        <fullName evidence="5 13">Pectinesterase</fullName>
        <ecNumber evidence="5 13">3.1.1.11</ecNumber>
    </recommendedName>
</protein>
<evidence type="ECO:0000256" key="8">
    <source>
        <dbReference type="ARBA" id="ARBA00022801"/>
    </source>
</evidence>
<evidence type="ECO:0000256" key="12">
    <source>
        <dbReference type="PROSITE-ProRule" id="PRU10040"/>
    </source>
</evidence>
<dbReference type="SUPFAM" id="SSF51126">
    <property type="entry name" value="Pectin lyase-like"/>
    <property type="match status" value="1"/>
</dbReference>
<evidence type="ECO:0000256" key="4">
    <source>
        <dbReference type="ARBA" id="ARBA00007786"/>
    </source>
</evidence>
<accession>A0A9R1XUJ8</accession>
<reference evidence="15 16" key="1">
    <citation type="journal article" date="2017" name="Nat. Commun.">
        <title>Genome assembly with in vitro proximity ligation data and whole-genome triplication in lettuce.</title>
        <authorList>
            <person name="Reyes-Chin-Wo S."/>
            <person name="Wang Z."/>
            <person name="Yang X."/>
            <person name="Kozik A."/>
            <person name="Arikit S."/>
            <person name="Song C."/>
            <person name="Xia L."/>
            <person name="Froenicke L."/>
            <person name="Lavelle D.O."/>
            <person name="Truco M.J."/>
            <person name="Xia R."/>
            <person name="Zhu S."/>
            <person name="Xu C."/>
            <person name="Xu H."/>
            <person name="Xu X."/>
            <person name="Cox K."/>
            <person name="Korf I."/>
            <person name="Meyers B.C."/>
            <person name="Michelmore R.W."/>
        </authorList>
    </citation>
    <scope>NUCLEOTIDE SEQUENCE [LARGE SCALE GENOMIC DNA]</scope>
    <source>
        <strain evidence="16">cv. Salinas</strain>
        <tissue evidence="15">Seedlings</tissue>
    </source>
</reference>
<evidence type="ECO:0000256" key="7">
    <source>
        <dbReference type="ARBA" id="ARBA00022525"/>
    </source>
</evidence>
<comment type="similarity">
    <text evidence="3">In the N-terminal section; belongs to the PMEI family.</text>
</comment>
<dbReference type="InterPro" id="IPR000070">
    <property type="entry name" value="Pectinesterase_cat"/>
</dbReference>
<dbReference type="Gene3D" id="2.160.20.10">
    <property type="entry name" value="Single-stranded right-handed beta-helix, Pectin lyase-like"/>
    <property type="match status" value="1"/>
</dbReference>
<gene>
    <name evidence="15" type="ORF">LSAT_V11C200098240</name>
</gene>
<dbReference type="SUPFAM" id="SSF101148">
    <property type="entry name" value="Plant invertase/pectin methylesterase inhibitor"/>
    <property type="match status" value="1"/>
</dbReference>
<evidence type="ECO:0000313" key="15">
    <source>
        <dbReference type="EMBL" id="KAJ0219782.1"/>
    </source>
</evidence>
<dbReference type="InterPro" id="IPR033131">
    <property type="entry name" value="Pectinesterase_Asp_AS"/>
</dbReference>
<evidence type="ECO:0000313" key="16">
    <source>
        <dbReference type="Proteomes" id="UP000235145"/>
    </source>
</evidence>
<evidence type="ECO:0000256" key="5">
    <source>
        <dbReference type="ARBA" id="ARBA00013229"/>
    </source>
</evidence>
<dbReference type="PROSITE" id="PS00503">
    <property type="entry name" value="PECTINESTERASE_2"/>
    <property type="match status" value="1"/>
</dbReference>
<comment type="pathway">
    <text evidence="2 13">Glycan metabolism; pectin degradation; 2-dehydro-3-deoxy-D-gluconate from pectin: step 1/5.</text>
</comment>
<keyword evidence="8 13" id="KW-0378">Hydrolase</keyword>
<keyword evidence="6" id="KW-0134">Cell wall</keyword>
<evidence type="ECO:0000256" key="1">
    <source>
        <dbReference type="ARBA" id="ARBA00004191"/>
    </source>
</evidence>
<dbReference type="SMART" id="SM00856">
    <property type="entry name" value="PMEI"/>
    <property type="match status" value="1"/>
</dbReference>
<dbReference type="InterPro" id="IPR006501">
    <property type="entry name" value="Pectinesterase_inhib_dom"/>
</dbReference>
<evidence type="ECO:0000256" key="2">
    <source>
        <dbReference type="ARBA" id="ARBA00005184"/>
    </source>
</evidence>
<comment type="subcellular location">
    <subcellularLocation>
        <location evidence="1">Secreted</location>
        <location evidence="1">Cell wall</location>
    </subcellularLocation>
</comment>
<dbReference type="GO" id="GO:0046910">
    <property type="term" value="F:pectinesterase inhibitor activity"/>
    <property type="evidence" value="ECO:0000318"/>
    <property type="project" value="GO_Central"/>
</dbReference>
<dbReference type="Proteomes" id="UP000235145">
    <property type="component" value="Unassembled WGS sequence"/>
</dbReference>
<dbReference type="Pfam" id="PF04043">
    <property type="entry name" value="PMEI"/>
    <property type="match status" value="1"/>
</dbReference>
<dbReference type="InterPro" id="IPR011050">
    <property type="entry name" value="Pectin_lyase_fold/virulence"/>
</dbReference>
<evidence type="ECO:0000256" key="6">
    <source>
        <dbReference type="ARBA" id="ARBA00022512"/>
    </source>
</evidence>
<dbReference type="NCBIfam" id="TIGR01614">
    <property type="entry name" value="PME_inhib"/>
    <property type="match status" value="1"/>
</dbReference>
<proteinExistence type="inferred from homology"/>
<evidence type="ECO:0000256" key="9">
    <source>
        <dbReference type="ARBA" id="ARBA00023085"/>
    </source>
</evidence>